<gene>
    <name evidence="2" type="ORF">GA0070215_112100</name>
</gene>
<name>A0A1C4YRL9_9ACTN</name>
<dbReference type="AlphaFoldDB" id="A0A1C4YRL9"/>
<dbReference type="EMBL" id="FMCV01000012">
    <property type="protein sequence ID" value="SCF23294.1"/>
    <property type="molecule type" value="Genomic_DNA"/>
</dbReference>
<proteinExistence type="predicted"/>
<feature type="region of interest" description="Disordered" evidence="1">
    <location>
        <begin position="63"/>
        <end position="92"/>
    </location>
</feature>
<keyword evidence="3" id="KW-1185">Reference proteome</keyword>
<accession>A0A1C4YRL9</accession>
<organism evidence="2 3">
    <name type="scientific">Micromonospora marina</name>
    <dbReference type="NCBI Taxonomy" id="307120"/>
    <lineage>
        <taxon>Bacteria</taxon>
        <taxon>Bacillati</taxon>
        <taxon>Actinomycetota</taxon>
        <taxon>Actinomycetes</taxon>
        <taxon>Micromonosporales</taxon>
        <taxon>Micromonosporaceae</taxon>
        <taxon>Micromonospora</taxon>
    </lineage>
</organism>
<dbReference type="RefSeq" id="WP_091046843.1">
    <property type="nucleotide sequence ID" value="NZ_FMCV01000012.1"/>
</dbReference>
<dbReference type="Proteomes" id="UP000198551">
    <property type="component" value="Unassembled WGS sequence"/>
</dbReference>
<evidence type="ECO:0000256" key="1">
    <source>
        <dbReference type="SAM" id="MobiDB-lite"/>
    </source>
</evidence>
<reference evidence="3" key="1">
    <citation type="submission" date="2016-06" db="EMBL/GenBank/DDBJ databases">
        <authorList>
            <person name="Varghese N."/>
        </authorList>
    </citation>
    <scope>NUCLEOTIDE SEQUENCE [LARGE SCALE GENOMIC DNA]</scope>
    <source>
        <strain evidence="3">DSM 45555</strain>
    </source>
</reference>
<protein>
    <submittedName>
        <fullName evidence="2">Uncharacterized protein</fullName>
    </submittedName>
</protein>
<evidence type="ECO:0000313" key="2">
    <source>
        <dbReference type="EMBL" id="SCF23294.1"/>
    </source>
</evidence>
<sequence>MITMTRAGTRGGRPATVACWLAVAPVAAWAPVRLTGQQRGPLVPAIAFTPYVAAVAPVEAVARPPGTAGRATPARRMSQAALAPGTRARSRP</sequence>
<evidence type="ECO:0000313" key="3">
    <source>
        <dbReference type="Proteomes" id="UP000198551"/>
    </source>
</evidence>